<evidence type="ECO:0000256" key="3">
    <source>
        <dbReference type="ARBA" id="ARBA00022448"/>
    </source>
</evidence>
<keyword evidence="3" id="KW-0813">Transport</keyword>
<dbReference type="SUPFAM" id="SSF53850">
    <property type="entry name" value="Periplasmic binding protein-like II"/>
    <property type="match status" value="1"/>
</dbReference>
<dbReference type="Gene3D" id="3.40.190.10">
    <property type="entry name" value="Periplasmic binding protein-like II"/>
    <property type="match status" value="1"/>
</dbReference>
<dbReference type="InterPro" id="IPR050490">
    <property type="entry name" value="Bact_solute-bd_prot1"/>
</dbReference>
<dbReference type="PANTHER" id="PTHR43649:SF34">
    <property type="entry name" value="ABC TRANSPORTER PERIPLASMIC-BINDING PROTEIN YCJN-RELATED"/>
    <property type="match status" value="1"/>
</dbReference>
<dbReference type="PANTHER" id="PTHR43649">
    <property type="entry name" value="ARABINOSE-BINDING PROTEIN-RELATED"/>
    <property type="match status" value="1"/>
</dbReference>
<dbReference type="GO" id="GO:0042597">
    <property type="term" value="C:periplasmic space"/>
    <property type="evidence" value="ECO:0007669"/>
    <property type="project" value="UniProtKB-SubCell"/>
</dbReference>
<comment type="subcellular location">
    <subcellularLocation>
        <location evidence="1">Periplasm</location>
    </subcellularLocation>
</comment>
<keyword evidence="4 5" id="KW-0732">Signal</keyword>
<evidence type="ECO:0000256" key="1">
    <source>
        <dbReference type="ARBA" id="ARBA00004418"/>
    </source>
</evidence>
<sequence length="453" mass="48459">MTIFAKTHTGRLLAGAAMGLAFSAMAVQADTIRFWTTEEQPERLAKQEEMAAAFKEATGTEVEVIPVSESDLGTRATAAFAAGDLPDVIYHTLQYALPWAEAGILDTEAASDVIAELGTETFAPGALAMAAFDGGTAAVPVDGWTQMVVYRKDLFDEKGLAAPNSYANVLAAIEALHNPPEMYGFVAATKVDENFMSQVLEHVFLANGVSPVGPDGFKPLEEGPTMEVLDFYKAIAEASPPGELYWKQSRELYFAGQAAMIIWSPFILDELAGLRDSAPPTINDDPTTRDLATATGIVTKLAGPSNPDGAAWGDIRYFGITSDADTDAAMEFVKYSMDEGYTQTLSIAPEGKFPVRRGTAENPTAFVEAWAELPVGVDRKAPLGELYAQEMIDEIVGGLDVAQRWGVAEGQLSLASKIINSQAINRIVRQYIDGALDGPAAVAAMNDELSRVE</sequence>
<dbReference type="InterPro" id="IPR006059">
    <property type="entry name" value="SBP"/>
</dbReference>
<dbReference type="AlphaFoldDB" id="A0A1Y5RDH2"/>
<accession>A0A1Y5RDH2</accession>
<evidence type="ECO:0000313" key="7">
    <source>
        <dbReference type="Proteomes" id="UP000193409"/>
    </source>
</evidence>
<evidence type="ECO:0000256" key="4">
    <source>
        <dbReference type="ARBA" id="ARBA00022729"/>
    </source>
</evidence>
<dbReference type="RefSeq" id="WP_085866940.1">
    <property type="nucleotide sequence ID" value="NZ_FWFQ01000002.1"/>
</dbReference>
<name>A0A1Y5RDH2_9RHOB</name>
<feature type="signal peptide" evidence="5">
    <location>
        <begin position="1"/>
        <end position="26"/>
    </location>
</feature>
<dbReference type="Pfam" id="PF01547">
    <property type="entry name" value="SBP_bac_1"/>
    <property type="match status" value="1"/>
</dbReference>
<dbReference type="Proteomes" id="UP000193409">
    <property type="component" value="Unassembled WGS sequence"/>
</dbReference>
<feature type="chain" id="PRO_5013028950" evidence="5">
    <location>
        <begin position="27"/>
        <end position="453"/>
    </location>
</feature>
<evidence type="ECO:0000313" key="6">
    <source>
        <dbReference type="EMBL" id="SLN14569.1"/>
    </source>
</evidence>
<comment type="similarity">
    <text evidence="2">Belongs to the bacterial solute-binding protein 1 family.</text>
</comment>
<organism evidence="6 7">
    <name type="scientific">Pseudoruegeria aquimaris</name>
    <dbReference type="NCBI Taxonomy" id="393663"/>
    <lineage>
        <taxon>Bacteria</taxon>
        <taxon>Pseudomonadati</taxon>
        <taxon>Pseudomonadota</taxon>
        <taxon>Alphaproteobacteria</taxon>
        <taxon>Rhodobacterales</taxon>
        <taxon>Roseobacteraceae</taxon>
        <taxon>Pseudoruegeria</taxon>
    </lineage>
</organism>
<gene>
    <name evidence="6" type="ORF">PSA7680_00350</name>
</gene>
<dbReference type="EMBL" id="FWFQ01000002">
    <property type="protein sequence ID" value="SLN14569.1"/>
    <property type="molecule type" value="Genomic_DNA"/>
</dbReference>
<protein>
    <submittedName>
        <fullName evidence="6">Bacterial extracellular solute-binding protein</fullName>
    </submittedName>
</protein>
<proteinExistence type="inferred from homology"/>
<reference evidence="6 7" key="1">
    <citation type="submission" date="2017-03" db="EMBL/GenBank/DDBJ databases">
        <authorList>
            <person name="Afonso C.L."/>
            <person name="Miller P.J."/>
            <person name="Scott M.A."/>
            <person name="Spackman E."/>
            <person name="Goraichik I."/>
            <person name="Dimitrov K.M."/>
            <person name="Suarez D.L."/>
            <person name="Swayne D.E."/>
        </authorList>
    </citation>
    <scope>NUCLEOTIDE SEQUENCE [LARGE SCALE GENOMIC DNA]</scope>
    <source>
        <strain evidence="6 7">CECT 7680</strain>
    </source>
</reference>
<keyword evidence="7" id="KW-1185">Reference proteome</keyword>
<evidence type="ECO:0000256" key="5">
    <source>
        <dbReference type="SAM" id="SignalP"/>
    </source>
</evidence>
<evidence type="ECO:0000256" key="2">
    <source>
        <dbReference type="ARBA" id="ARBA00008520"/>
    </source>
</evidence>